<gene>
    <name evidence="7" type="ORF">AWC19_09365</name>
</gene>
<dbReference type="EMBL" id="LQPJ01000102">
    <property type="protein sequence ID" value="ORW24319.1"/>
    <property type="molecule type" value="Genomic_DNA"/>
</dbReference>
<organism evidence="7 8">
    <name type="scientific">Mycobacterium palustre</name>
    <dbReference type="NCBI Taxonomy" id="153971"/>
    <lineage>
        <taxon>Bacteria</taxon>
        <taxon>Bacillati</taxon>
        <taxon>Actinomycetota</taxon>
        <taxon>Actinomycetes</taxon>
        <taxon>Mycobacteriales</taxon>
        <taxon>Mycobacteriaceae</taxon>
        <taxon>Mycobacterium</taxon>
        <taxon>Mycobacterium simiae complex</taxon>
    </lineage>
</organism>
<comment type="subcellular location">
    <subcellularLocation>
        <location evidence="1">Cell membrane</location>
        <topology evidence="1">Multi-pass membrane protein</topology>
    </subcellularLocation>
</comment>
<dbReference type="Pfam" id="PF07690">
    <property type="entry name" value="MFS_1"/>
    <property type="match status" value="2"/>
</dbReference>
<dbReference type="InterPro" id="IPR011701">
    <property type="entry name" value="MFS"/>
</dbReference>
<dbReference type="Gene3D" id="1.20.1250.20">
    <property type="entry name" value="MFS general substrate transporter like domains"/>
    <property type="match status" value="2"/>
</dbReference>
<keyword evidence="2 5" id="KW-0812">Transmembrane</keyword>
<accession>A0A1X1ZLQ8</accession>
<evidence type="ECO:0000256" key="5">
    <source>
        <dbReference type="SAM" id="Phobius"/>
    </source>
</evidence>
<keyword evidence="8" id="KW-1185">Reference proteome</keyword>
<dbReference type="InterPro" id="IPR036259">
    <property type="entry name" value="MFS_trans_sf"/>
</dbReference>
<protein>
    <submittedName>
        <fullName evidence="7">MFS transporter</fullName>
    </submittedName>
</protein>
<feature type="domain" description="Major facilitator superfamily (MFS) profile" evidence="6">
    <location>
        <begin position="222"/>
        <end position="418"/>
    </location>
</feature>
<feature type="transmembrane region" description="Helical" evidence="5">
    <location>
        <begin position="318"/>
        <end position="339"/>
    </location>
</feature>
<keyword evidence="3 5" id="KW-1133">Transmembrane helix</keyword>
<dbReference type="OrthoDB" id="9812574at2"/>
<comment type="caution">
    <text evidence="7">The sequence shown here is derived from an EMBL/GenBank/DDBJ whole genome shotgun (WGS) entry which is preliminary data.</text>
</comment>
<feature type="transmembrane region" description="Helical" evidence="5">
    <location>
        <begin position="172"/>
        <end position="194"/>
    </location>
</feature>
<evidence type="ECO:0000259" key="6">
    <source>
        <dbReference type="PROSITE" id="PS50850"/>
    </source>
</evidence>
<evidence type="ECO:0000256" key="4">
    <source>
        <dbReference type="ARBA" id="ARBA00023136"/>
    </source>
</evidence>
<evidence type="ECO:0000313" key="8">
    <source>
        <dbReference type="Proteomes" id="UP000193529"/>
    </source>
</evidence>
<dbReference type="AlphaFoldDB" id="A0A1X1ZLQ8"/>
<feature type="transmembrane region" description="Helical" evidence="5">
    <location>
        <begin position="146"/>
        <end position="166"/>
    </location>
</feature>
<name>A0A1X1ZLQ8_9MYCO</name>
<feature type="transmembrane region" description="Helical" evidence="5">
    <location>
        <begin position="256"/>
        <end position="278"/>
    </location>
</feature>
<dbReference type="SUPFAM" id="SSF103473">
    <property type="entry name" value="MFS general substrate transporter"/>
    <property type="match status" value="1"/>
</dbReference>
<dbReference type="GO" id="GO:0005886">
    <property type="term" value="C:plasma membrane"/>
    <property type="evidence" value="ECO:0007669"/>
    <property type="project" value="UniProtKB-SubCell"/>
</dbReference>
<dbReference type="GO" id="GO:0022857">
    <property type="term" value="F:transmembrane transporter activity"/>
    <property type="evidence" value="ECO:0007669"/>
    <property type="project" value="InterPro"/>
</dbReference>
<dbReference type="PANTHER" id="PTHR23539:SF1">
    <property type="entry name" value="MAJOR FACILITATOR SUPERFAMILY (MFS) PROFILE DOMAIN-CONTAINING PROTEIN"/>
    <property type="match status" value="1"/>
</dbReference>
<keyword evidence="4 5" id="KW-0472">Membrane</keyword>
<evidence type="ECO:0000256" key="3">
    <source>
        <dbReference type="ARBA" id="ARBA00022989"/>
    </source>
</evidence>
<feature type="transmembrane region" description="Helical" evidence="5">
    <location>
        <begin position="351"/>
        <end position="370"/>
    </location>
</feature>
<feature type="transmembrane region" description="Helical" evidence="5">
    <location>
        <begin position="104"/>
        <end position="134"/>
    </location>
</feature>
<feature type="transmembrane region" description="Helical" evidence="5">
    <location>
        <begin position="285"/>
        <end position="312"/>
    </location>
</feature>
<proteinExistence type="predicted"/>
<evidence type="ECO:0000256" key="1">
    <source>
        <dbReference type="ARBA" id="ARBA00004651"/>
    </source>
</evidence>
<dbReference type="RefSeq" id="WP_085078634.1">
    <property type="nucleotide sequence ID" value="NZ_JACKRZ010000336.1"/>
</dbReference>
<reference evidence="7 8" key="1">
    <citation type="submission" date="2016-01" db="EMBL/GenBank/DDBJ databases">
        <title>The new phylogeny of the genus Mycobacterium.</title>
        <authorList>
            <person name="Tarcisio F."/>
            <person name="Conor M."/>
            <person name="Antonella G."/>
            <person name="Elisabetta G."/>
            <person name="Giulia F.S."/>
            <person name="Sara T."/>
            <person name="Anna F."/>
            <person name="Clotilde B."/>
            <person name="Roberto B."/>
            <person name="Veronica D.S."/>
            <person name="Fabio R."/>
            <person name="Monica P."/>
            <person name="Olivier J."/>
            <person name="Enrico T."/>
            <person name="Nicola S."/>
        </authorList>
    </citation>
    <scope>NUCLEOTIDE SEQUENCE [LARGE SCALE GENOMIC DNA]</scope>
    <source>
        <strain evidence="7 8">DSM 44572</strain>
    </source>
</reference>
<feature type="transmembrane region" description="Helical" evidence="5">
    <location>
        <begin position="21"/>
        <end position="43"/>
    </location>
</feature>
<dbReference type="PROSITE" id="PS50850">
    <property type="entry name" value="MFS"/>
    <property type="match status" value="1"/>
</dbReference>
<feature type="transmembrane region" description="Helical" evidence="5">
    <location>
        <begin position="223"/>
        <end position="244"/>
    </location>
</feature>
<feature type="transmembrane region" description="Helical" evidence="5">
    <location>
        <begin position="376"/>
        <end position="395"/>
    </location>
</feature>
<evidence type="ECO:0000313" key="7">
    <source>
        <dbReference type="EMBL" id="ORW24319.1"/>
    </source>
</evidence>
<feature type="transmembrane region" description="Helical" evidence="5">
    <location>
        <begin position="49"/>
        <end position="69"/>
    </location>
</feature>
<dbReference type="InterPro" id="IPR020846">
    <property type="entry name" value="MFS_dom"/>
</dbReference>
<dbReference type="Proteomes" id="UP000193529">
    <property type="component" value="Unassembled WGS sequence"/>
</dbReference>
<dbReference type="PANTHER" id="PTHR23539">
    <property type="entry name" value="MFS TRANSPORTER"/>
    <property type="match status" value="1"/>
</dbReference>
<dbReference type="STRING" id="153971.AWC19_09365"/>
<feature type="transmembrane region" description="Helical" evidence="5">
    <location>
        <begin position="81"/>
        <end position="98"/>
    </location>
</feature>
<sequence>MSNRNAPPPQAGARDRAALQAVNFFMADMEAGMGPFLGVLLASRGWTTGAIGAVITLGAIVGMLTVAPAGALVDATTRKRACVIVVGLSAVAASAVILTSRHFWVIAAAQAVMCISGATIAPAVIGITLGLVGQARFTGQNGRNQAYNHAGNMVGAAAAGLVGRLFGYAGVFWLAAGFAVMTVVSVLAIPAARIDHHVARGELRDTDQAPVKKLRVLVESRPLLALAAALVLFHLGNAAMLPLYGLAVVATHANPFTTVASTVVVAQAMMIVTSLVAMRLAQARGYWLVILVAFTALPVRALVAACLVTSWGVIPVQVLDGVGTGLLSVAVPGLVARILDGTGHVNAGQGAIMAAQGLGGALSPVLGGVVAQHFGFPAAFTMLGTLSLGSLLIWLRFRPVLRRVDENAAAVPAPAGAA</sequence>
<evidence type="ECO:0000256" key="2">
    <source>
        <dbReference type="ARBA" id="ARBA00022692"/>
    </source>
</evidence>